<evidence type="ECO:0000313" key="2">
    <source>
        <dbReference type="EMBL" id="GBL99676.1"/>
    </source>
</evidence>
<keyword evidence="3" id="KW-1185">Reference proteome</keyword>
<evidence type="ECO:0000313" key="3">
    <source>
        <dbReference type="Proteomes" id="UP000499080"/>
    </source>
</evidence>
<dbReference type="EMBL" id="BGPR01000150">
    <property type="protein sequence ID" value="GBL99676.1"/>
    <property type="molecule type" value="Genomic_DNA"/>
</dbReference>
<gene>
    <name evidence="2" type="ORF">AVEN_249727_1</name>
</gene>
<reference evidence="2 3" key="1">
    <citation type="journal article" date="2019" name="Sci. Rep.">
        <title>Orb-weaving spider Araneus ventricosus genome elucidates the spidroin gene catalogue.</title>
        <authorList>
            <person name="Kono N."/>
            <person name="Nakamura H."/>
            <person name="Ohtoshi R."/>
            <person name="Moran D.A.P."/>
            <person name="Shinohara A."/>
            <person name="Yoshida Y."/>
            <person name="Fujiwara M."/>
            <person name="Mori M."/>
            <person name="Tomita M."/>
            <person name="Arakawa K."/>
        </authorList>
    </citation>
    <scope>NUCLEOTIDE SEQUENCE [LARGE SCALE GENOMIC DNA]</scope>
</reference>
<dbReference type="AlphaFoldDB" id="A0A4Y2C7N7"/>
<accession>A0A4Y2C7N7</accession>
<feature type="compositionally biased region" description="Polar residues" evidence="1">
    <location>
        <begin position="1"/>
        <end position="10"/>
    </location>
</feature>
<feature type="region of interest" description="Disordered" evidence="1">
    <location>
        <begin position="1"/>
        <end position="45"/>
    </location>
</feature>
<comment type="caution">
    <text evidence="2">The sequence shown here is derived from an EMBL/GenBank/DDBJ whole genome shotgun (WGS) entry which is preliminary data.</text>
</comment>
<evidence type="ECO:0000256" key="1">
    <source>
        <dbReference type="SAM" id="MobiDB-lite"/>
    </source>
</evidence>
<name>A0A4Y2C7N7_ARAVE</name>
<proteinExistence type="predicted"/>
<organism evidence="2 3">
    <name type="scientific">Araneus ventricosus</name>
    <name type="common">Orbweaver spider</name>
    <name type="synonym">Epeira ventricosa</name>
    <dbReference type="NCBI Taxonomy" id="182803"/>
    <lineage>
        <taxon>Eukaryota</taxon>
        <taxon>Metazoa</taxon>
        <taxon>Ecdysozoa</taxon>
        <taxon>Arthropoda</taxon>
        <taxon>Chelicerata</taxon>
        <taxon>Arachnida</taxon>
        <taxon>Araneae</taxon>
        <taxon>Araneomorphae</taxon>
        <taxon>Entelegynae</taxon>
        <taxon>Araneoidea</taxon>
        <taxon>Araneidae</taxon>
        <taxon>Araneus</taxon>
    </lineage>
</organism>
<dbReference type="Proteomes" id="UP000499080">
    <property type="component" value="Unassembled WGS sequence"/>
</dbReference>
<feature type="compositionally biased region" description="Low complexity" evidence="1">
    <location>
        <begin position="19"/>
        <end position="30"/>
    </location>
</feature>
<protein>
    <submittedName>
        <fullName evidence="2">Uncharacterized protein</fullName>
    </submittedName>
</protein>
<sequence>MSLFNENENLIKQPPEATSSSDSDPDFFPSQRPQTYGLRPSRDSITGPKSVALQVYRRRELLGPVIKSSSALRVFLFIWWSFTPPHHLLLLPSIKAHGNGLRSARIIGPPTTLISEAIAEPPLPSEETIRLRPAFVVVKGKFLDRPGPPLSV</sequence>